<keyword evidence="1" id="KW-0472">Membrane</keyword>
<feature type="transmembrane region" description="Helical" evidence="1">
    <location>
        <begin position="333"/>
        <end position="352"/>
    </location>
</feature>
<dbReference type="PANTHER" id="PTHR23028:SF53">
    <property type="entry name" value="ACYL_TRANSF_3 DOMAIN-CONTAINING PROTEIN"/>
    <property type="match status" value="1"/>
</dbReference>
<keyword evidence="4" id="KW-1185">Reference proteome</keyword>
<reference evidence="3 4" key="2">
    <citation type="submission" date="2018-12" db="EMBL/GenBank/DDBJ databases">
        <title>Rhizobacter gummiphilus sp. nov., a rubber-degrading bacterium isolated from the soil of a botanical garden in Japan.</title>
        <authorList>
            <person name="Shunsuke S.S."/>
        </authorList>
    </citation>
    <scope>NUCLEOTIDE SEQUENCE [LARGE SCALE GENOMIC DNA]</scope>
    <source>
        <strain evidence="3 4">S-16</strain>
    </source>
</reference>
<feature type="domain" description="Acyltransferase 3" evidence="2">
    <location>
        <begin position="56"/>
        <end position="370"/>
    </location>
</feature>
<keyword evidence="1" id="KW-0812">Transmembrane</keyword>
<protein>
    <submittedName>
        <fullName evidence="3">Acyltransferase</fullName>
    </submittedName>
</protein>
<dbReference type="GO" id="GO:0016747">
    <property type="term" value="F:acyltransferase activity, transferring groups other than amino-acyl groups"/>
    <property type="evidence" value="ECO:0007669"/>
    <property type="project" value="InterPro"/>
</dbReference>
<feature type="transmembrane region" description="Helical" evidence="1">
    <location>
        <begin position="358"/>
        <end position="377"/>
    </location>
</feature>
<reference evidence="3 4" key="1">
    <citation type="submission" date="2018-08" db="EMBL/GenBank/DDBJ databases">
        <authorList>
            <person name="Khan S.A."/>
            <person name="Jeon C.O."/>
            <person name="Chun B.H."/>
            <person name="Jeong S.E."/>
        </authorList>
    </citation>
    <scope>NUCLEOTIDE SEQUENCE [LARGE SCALE GENOMIC DNA]</scope>
    <source>
        <strain evidence="3 4">S-16</strain>
    </source>
</reference>
<evidence type="ECO:0000313" key="3">
    <source>
        <dbReference type="EMBL" id="RQP22889.1"/>
    </source>
</evidence>
<feature type="transmembrane region" description="Helical" evidence="1">
    <location>
        <begin position="89"/>
        <end position="109"/>
    </location>
</feature>
<name>A0A3N7JP77_9BURK</name>
<keyword evidence="3" id="KW-0012">Acyltransferase</keyword>
<dbReference type="GO" id="GO:0009103">
    <property type="term" value="P:lipopolysaccharide biosynthetic process"/>
    <property type="evidence" value="ECO:0007669"/>
    <property type="project" value="TreeGrafter"/>
</dbReference>
<gene>
    <name evidence="3" type="ORF">DZC73_21660</name>
</gene>
<dbReference type="InterPro" id="IPR050879">
    <property type="entry name" value="Acyltransferase_3"/>
</dbReference>
<dbReference type="Proteomes" id="UP000267464">
    <property type="component" value="Unassembled WGS sequence"/>
</dbReference>
<feature type="transmembrane region" description="Helical" evidence="1">
    <location>
        <begin position="60"/>
        <end position="77"/>
    </location>
</feature>
<sequence>MSSPDGMTCCSCCSCCTPPMCLGVCAAADSTIMRAFVRSTAGKWTGFGGVSMKRIAALDGWRAISIALVLIGHLVNYRWGIGGPKVASFAAYNAQLGVKVFFVISGYLITTLSLKEEISTGGLHVGGFYLRRAFRILPAFFVYLLAVAAIALPGWIDQSSIGIQRAAEFSCDIPGRDCGWFANHTWSLAYEQQFYLLFPLIFMATLGTRLRWVLAVHLLVVAAPFVALFTGDVWHDALAFSAGFSSITMGVLLALLVPRLRHWVGRPDALAVALGAFAGSVLVVGLNLLHLSYAVRTAVDGVLLPPAVAWLIYTSVHSDGVFTRLLDARPVRYIGAISYSLYLWQQLFTGPAARYADVTWFVPLLALPAAALSYHFIEQPFIRWGRALSHRVTGRGAVARSPSAG</sequence>
<proteinExistence type="predicted"/>
<feature type="transmembrane region" description="Helical" evidence="1">
    <location>
        <begin position="136"/>
        <end position="156"/>
    </location>
</feature>
<evidence type="ECO:0000313" key="4">
    <source>
        <dbReference type="Proteomes" id="UP000267464"/>
    </source>
</evidence>
<organism evidence="3 4">
    <name type="scientific">Piscinibacter terrae</name>
    <dbReference type="NCBI Taxonomy" id="2496871"/>
    <lineage>
        <taxon>Bacteria</taxon>
        <taxon>Pseudomonadati</taxon>
        <taxon>Pseudomonadota</taxon>
        <taxon>Betaproteobacteria</taxon>
        <taxon>Burkholderiales</taxon>
        <taxon>Sphaerotilaceae</taxon>
        <taxon>Piscinibacter</taxon>
    </lineage>
</organism>
<feature type="transmembrane region" description="Helical" evidence="1">
    <location>
        <begin position="237"/>
        <end position="257"/>
    </location>
</feature>
<keyword evidence="3" id="KW-0808">Transferase</keyword>
<dbReference type="EMBL" id="QUSW01000006">
    <property type="protein sequence ID" value="RQP22889.1"/>
    <property type="molecule type" value="Genomic_DNA"/>
</dbReference>
<feature type="transmembrane region" description="Helical" evidence="1">
    <location>
        <begin position="212"/>
        <end position="231"/>
    </location>
</feature>
<dbReference type="GO" id="GO:0016020">
    <property type="term" value="C:membrane"/>
    <property type="evidence" value="ECO:0007669"/>
    <property type="project" value="TreeGrafter"/>
</dbReference>
<feature type="transmembrane region" description="Helical" evidence="1">
    <location>
        <begin position="269"/>
        <end position="295"/>
    </location>
</feature>
<keyword evidence="1" id="KW-1133">Transmembrane helix</keyword>
<feature type="transmembrane region" description="Helical" evidence="1">
    <location>
        <begin position="307"/>
        <end position="326"/>
    </location>
</feature>
<evidence type="ECO:0000259" key="2">
    <source>
        <dbReference type="Pfam" id="PF01757"/>
    </source>
</evidence>
<dbReference type="AlphaFoldDB" id="A0A3N7JP77"/>
<accession>A0A3N7JP77</accession>
<dbReference type="Pfam" id="PF01757">
    <property type="entry name" value="Acyl_transf_3"/>
    <property type="match status" value="1"/>
</dbReference>
<dbReference type="InterPro" id="IPR002656">
    <property type="entry name" value="Acyl_transf_3_dom"/>
</dbReference>
<evidence type="ECO:0000256" key="1">
    <source>
        <dbReference type="SAM" id="Phobius"/>
    </source>
</evidence>
<comment type="caution">
    <text evidence="3">The sequence shown here is derived from an EMBL/GenBank/DDBJ whole genome shotgun (WGS) entry which is preliminary data.</text>
</comment>
<dbReference type="PANTHER" id="PTHR23028">
    <property type="entry name" value="ACETYLTRANSFERASE"/>
    <property type="match status" value="1"/>
</dbReference>